<gene>
    <name evidence="6" type="ORF">H9L42_14520</name>
</gene>
<dbReference type="InterPro" id="IPR004792">
    <property type="entry name" value="BaiN-like"/>
</dbReference>
<dbReference type="Pfam" id="PF22780">
    <property type="entry name" value="HI0933_like_1st"/>
    <property type="match status" value="1"/>
</dbReference>
<dbReference type="InterPro" id="IPR055178">
    <property type="entry name" value="RsdA/BaiN/AoA(So)-like_dom"/>
</dbReference>
<feature type="domain" description="RsdA/BaiN/AoA(So)-like insert" evidence="5">
    <location>
        <begin position="186"/>
        <end position="330"/>
    </location>
</feature>
<feature type="domain" description="RsdA/BaiN/AoA(So)-like Rossmann fold-like" evidence="4">
    <location>
        <begin position="5"/>
        <end position="385"/>
    </location>
</feature>
<dbReference type="InterPro" id="IPR036188">
    <property type="entry name" value="FAD/NAD-bd_sf"/>
</dbReference>
<evidence type="ECO:0000259" key="5">
    <source>
        <dbReference type="Pfam" id="PF22780"/>
    </source>
</evidence>
<dbReference type="Gene3D" id="1.10.8.260">
    <property type="entry name" value="HI0933 insert domain-like"/>
    <property type="match status" value="1"/>
</dbReference>
<keyword evidence="7" id="KW-1185">Reference proteome</keyword>
<dbReference type="SUPFAM" id="SSF160996">
    <property type="entry name" value="HI0933 insert domain-like"/>
    <property type="match status" value="1"/>
</dbReference>
<dbReference type="InterPro" id="IPR057661">
    <property type="entry name" value="RsdA/BaiN/AoA(So)_Rossmann"/>
</dbReference>
<comment type="caution">
    <text evidence="6">The sequence shown here is derived from an EMBL/GenBank/DDBJ whole genome shotgun (WGS) entry which is preliminary data.</text>
</comment>
<dbReference type="Proteomes" id="UP000602647">
    <property type="component" value="Unassembled WGS sequence"/>
</dbReference>
<organism evidence="6 7">
    <name type="scientific">Zhenpiania hominis</name>
    <dbReference type="NCBI Taxonomy" id="2763644"/>
    <lineage>
        <taxon>Bacteria</taxon>
        <taxon>Bacillati</taxon>
        <taxon>Bacillota</taxon>
        <taxon>Clostridia</taxon>
        <taxon>Peptostreptococcales</taxon>
        <taxon>Anaerovoracaceae</taxon>
        <taxon>Zhenpiania</taxon>
    </lineage>
</organism>
<evidence type="ECO:0000256" key="1">
    <source>
        <dbReference type="ARBA" id="ARBA00001974"/>
    </source>
</evidence>
<dbReference type="RefSeq" id="WP_187304132.1">
    <property type="nucleotide sequence ID" value="NZ_JACRYT010000024.1"/>
</dbReference>
<dbReference type="PANTHER" id="PTHR42887">
    <property type="entry name" value="OS12G0638800 PROTEIN"/>
    <property type="match status" value="1"/>
</dbReference>
<dbReference type="NCBIfam" id="TIGR00275">
    <property type="entry name" value="aminoacetone oxidase family FAD-binding enzyme"/>
    <property type="match status" value="1"/>
</dbReference>
<accession>A0A923NQX2</accession>
<evidence type="ECO:0000256" key="3">
    <source>
        <dbReference type="ARBA" id="ARBA00022827"/>
    </source>
</evidence>
<evidence type="ECO:0000313" key="7">
    <source>
        <dbReference type="Proteomes" id="UP000602647"/>
    </source>
</evidence>
<dbReference type="AlphaFoldDB" id="A0A923NQX2"/>
<dbReference type="EMBL" id="JACRYT010000024">
    <property type="protein sequence ID" value="MBC6681035.1"/>
    <property type="molecule type" value="Genomic_DNA"/>
</dbReference>
<protein>
    <submittedName>
        <fullName evidence="6">Aminoacetone oxidase family FAD-binding enzyme</fullName>
    </submittedName>
</protein>
<dbReference type="Gene3D" id="3.50.50.60">
    <property type="entry name" value="FAD/NAD(P)-binding domain"/>
    <property type="match status" value="1"/>
</dbReference>
<sequence>MKYERIIIGGGAAGLFCAASCPVDKGLILEKQSSPGQKLLLSGSGQCNLTHNGSIKEFIGHYGENGSRIRSALYRGNNLLLMKFFTENGVLLEEREDGKIFPKSRKAGDVLNLLLELSKKNGWELRADCPVDSLEQKEDGSFLVNRTYVADEVIIATGGCSYPDTGSDGNLFPLLKNLGLKIIPPRPALVPLTVRDYPYGGLSGISFQSVTAKLDGHRLTGDLLLTHGSFSGPVILNLARWAKPGSELKLCYIPGESHLPSASGDRRQALTFFSEELNLPRRFTEQILRRGGIEPSVKAASLSGSRLKTFQAFLKEDTFQVTGTSGFSSAMATAGGVCLDEVDLKTFECKNIPGLFIIGEALDIDGDTGGYNLQFAFSSGYCAAKHV</sequence>
<evidence type="ECO:0000259" key="4">
    <source>
        <dbReference type="Pfam" id="PF03486"/>
    </source>
</evidence>
<keyword evidence="2" id="KW-0285">Flavoprotein</keyword>
<dbReference type="Pfam" id="PF03486">
    <property type="entry name" value="HI0933_like"/>
    <property type="match status" value="1"/>
</dbReference>
<reference evidence="6" key="1">
    <citation type="submission" date="2020-08" db="EMBL/GenBank/DDBJ databases">
        <title>Genome public.</title>
        <authorList>
            <person name="Liu C."/>
            <person name="Sun Q."/>
        </authorList>
    </citation>
    <scope>NUCLEOTIDE SEQUENCE</scope>
    <source>
        <strain evidence="6">BX12</strain>
    </source>
</reference>
<keyword evidence="3" id="KW-0274">FAD</keyword>
<evidence type="ECO:0000256" key="2">
    <source>
        <dbReference type="ARBA" id="ARBA00022630"/>
    </source>
</evidence>
<evidence type="ECO:0000313" key="6">
    <source>
        <dbReference type="EMBL" id="MBC6681035.1"/>
    </source>
</evidence>
<dbReference type="SUPFAM" id="SSF51905">
    <property type="entry name" value="FAD/NAD(P)-binding domain"/>
    <property type="match status" value="1"/>
</dbReference>
<dbReference type="PANTHER" id="PTHR42887:SF2">
    <property type="entry name" value="OS12G0638800 PROTEIN"/>
    <property type="match status" value="1"/>
</dbReference>
<name>A0A923NQX2_9FIRM</name>
<comment type="cofactor">
    <cofactor evidence="1">
        <name>FAD</name>
        <dbReference type="ChEBI" id="CHEBI:57692"/>
    </cofactor>
</comment>
<dbReference type="InterPro" id="IPR023166">
    <property type="entry name" value="BaiN-like_dom_sf"/>
</dbReference>
<proteinExistence type="predicted"/>
<dbReference type="Gene3D" id="2.40.30.10">
    <property type="entry name" value="Translation factors"/>
    <property type="match status" value="1"/>
</dbReference>